<accession>A0A9X3I5X8</accession>
<evidence type="ECO:0000313" key="2">
    <source>
        <dbReference type="EMBL" id="MCX2964949.1"/>
    </source>
</evidence>
<proteinExistence type="predicted"/>
<dbReference type="PANTHER" id="PTHR42659">
    <property type="entry name" value="XANTHINE DEHYDROGENASE SUBUNIT C-RELATED"/>
    <property type="match status" value="1"/>
</dbReference>
<dbReference type="InterPro" id="IPR016169">
    <property type="entry name" value="FAD-bd_PCMH_sub2"/>
</dbReference>
<dbReference type="RefSeq" id="WP_235723868.1">
    <property type="nucleotide sequence ID" value="NZ_JAPKFM010000012.1"/>
</dbReference>
<dbReference type="Proteomes" id="UP001143347">
    <property type="component" value="Unassembled WGS sequence"/>
</dbReference>
<name>A0A9X3I5X8_9ACTN</name>
<dbReference type="InterPro" id="IPR036318">
    <property type="entry name" value="FAD-bd_PCMH-like_sf"/>
</dbReference>
<gene>
    <name evidence="2" type="ORF">OSB52_12695</name>
</gene>
<dbReference type="AlphaFoldDB" id="A0A9X3I5X8"/>
<dbReference type="PANTHER" id="PTHR42659:SF9">
    <property type="entry name" value="XANTHINE DEHYDROGENASE FAD-BINDING SUBUNIT XDHB-RELATED"/>
    <property type="match status" value="1"/>
</dbReference>
<dbReference type="InterPro" id="IPR051312">
    <property type="entry name" value="Diverse_Substr_Oxidored"/>
</dbReference>
<keyword evidence="3" id="KW-1185">Reference proteome</keyword>
<dbReference type="SUPFAM" id="SSF56176">
    <property type="entry name" value="FAD-binding/transporter-associated domain-like"/>
    <property type="match status" value="1"/>
</dbReference>
<evidence type="ECO:0000259" key="1">
    <source>
        <dbReference type="PROSITE" id="PS51387"/>
    </source>
</evidence>
<dbReference type="Gene3D" id="3.30.465.10">
    <property type="match status" value="1"/>
</dbReference>
<dbReference type="EMBL" id="JAPKFM010000012">
    <property type="protein sequence ID" value="MCX2964949.1"/>
    <property type="molecule type" value="Genomic_DNA"/>
</dbReference>
<feature type="domain" description="FAD-binding PCMH-type" evidence="1">
    <location>
        <begin position="1"/>
        <end position="174"/>
    </location>
</feature>
<dbReference type="InterPro" id="IPR002346">
    <property type="entry name" value="Mopterin_DH_FAD-bd"/>
</dbReference>
<reference evidence="2" key="1">
    <citation type="submission" date="2022-10" db="EMBL/GenBank/DDBJ databases">
        <title>WGS of marine actinomycetes from Thailand.</title>
        <authorList>
            <person name="Thawai C."/>
        </authorList>
    </citation>
    <scope>NUCLEOTIDE SEQUENCE</scope>
    <source>
        <strain evidence="2">SW21</strain>
    </source>
</reference>
<organism evidence="2 3">
    <name type="scientific">Gordonia aquimaris</name>
    <dbReference type="NCBI Taxonomy" id="2984863"/>
    <lineage>
        <taxon>Bacteria</taxon>
        <taxon>Bacillati</taxon>
        <taxon>Actinomycetota</taxon>
        <taxon>Actinomycetes</taxon>
        <taxon>Mycobacteriales</taxon>
        <taxon>Gordoniaceae</taxon>
        <taxon>Gordonia</taxon>
    </lineage>
</organism>
<dbReference type="PROSITE" id="PS51387">
    <property type="entry name" value="FAD_PCMH"/>
    <property type="match status" value="1"/>
</dbReference>
<dbReference type="GO" id="GO:0071949">
    <property type="term" value="F:FAD binding"/>
    <property type="evidence" value="ECO:0007669"/>
    <property type="project" value="InterPro"/>
</dbReference>
<dbReference type="Pfam" id="PF00941">
    <property type="entry name" value="FAD_binding_5"/>
    <property type="match status" value="1"/>
</dbReference>
<sequence length="272" mass="29176">MDLNTIDRYRYARTREDLRLGPGERVVAGGTWFFSEPQVDADGIVDLTTMGWPAFEDLPDDGLRIGATCPIVEITRLPARSAWRAQPLFSECANALLASFKIWNVATVGGNICRSFAAASMVSLAAGLDATAVIWCPDGSERRTPVAELITGNGTNSLGDAEILRAIDIPGTSMQSVTAFRKIALAELGRSGAVVTGRRDEDGTLILVVTAATLRPHVMRFDAIPTIDELHDRVVAADDFYTDPLGSADWRRATSAVLAEEIRAELAGGVTA</sequence>
<dbReference type="InterPro" id="IPR016166">
    <property type="entry name" value="FAD-bd_PCMH"/>
</dbReference>
<comment type="caution">
    <text evidence="2">The sequence shown here is derived from an EMBL/GenBank/DDBJ whole genome shotgun (WGS) entry which is preliminary data.</text>
</comment>
<dbReference type="GO" id="GO:0016491">
    <property type="term" value="F:oxidoreductase activity"/>
    <property type="evidence" value="ECO:0007669"/>
    <property type="project" value="InterPro"/>
</dbReference>
<protein>
    <submittedName>
        <fullName evidence="2">FAD binding domain-containing protein</fullName>
    </submittedName>
</protein>
<evidence type="ECO:0000313" key="3">
    <source>
        <dbReference type="Proteomes" id="UP001143347"/>
    </source>
</evidence>